<feature type="compositionally biased region" description="Acidic residues" evidence="1">
    <location>
        <begin position="335"/>
        <end position="345"/>
    </location>
</feature>
<dbReference type="RefSeq" id="WP_173069611.1">
    <property type="nucleotide sequence ID" value="NZ_BAABGO010000048.1"/>
</dbReference>
<gene>
    <name evidence="2" type="ORF">Phou_090230</name>
</gene>
<dbReference type="Gene3D" id="1.10.10.10">
    <property type="entry name" value="Winged helix-like DNA-binding domain superfamily/Winged helix DNA-binding domain"/>
    <property type="match status" value="1"/>
</dbReference>
<feature type="compositionally biased region" description="Low complexity" evidence="1">
    <location>
        <begin position="346"/>
        <end position="356"/>
    </location>
</feature>
<dbReference type="AlphaFoldDB" id="A0A6V8KI21"/>
<reference evidence="2 3" key="1">
    <citation type="submission" date="2020-03" db="EMBL/GenBank/DDBJ databases">
        <title>Whole genome shotgun sequence of Phytohabitans houttuyneae NBRC 108639.</title>
        <authorList>
            <person name="Komaki H."/>
            <person name="Tamura T."/>
        </authorList>
    </citation>
    <scope>NUCLEOTIDE SEQUENCE [LARGE SCALE GENOMIC DNA]</scope>
    <source>
        <strain evidence="2 3">NBRC 108639</strain>
    </source>
</reference>
<organism evidence="2 3">
    <name type="scientific">Phytohabitans houttuyneae</name>
    <dbReference type="NCBI Taxonomy" id="1076126"/>
    <lineage>
        <taxon>Bacteria</taxon>
        <taxon>Bacillati</taxon>
        <taxon>Actinomycetota</taxon>
        <taxon>Actinomycetes</taxon>
        <taxon>Micromonosporales</taxon>
        <taxon>Micromonosporaceae</taxon>
    </lineage>
</organism>
<sequence length="356" mass="35854">MSENTTTAETVARTLANHPDGITVRDLATQAGVGQSTAAKALAAMQTAGTATRTPGPATGNRKGADIWRPATGDATATPDEAPVADDATATPDEAPVADDATATPDEAPVADDATATPGGAPVPTGPRQPDLKVLIMAGVLGDHPDGVDANVAIAESGLAPATGDTILAAMEVAGAAKRLPVGDDGIELWVRGDGDLATVNPANAPTHTTCPTCGHTRRIRRPSATGRRSGGTGRATGEINTDGSMKLAKGELERLVEAFIRDLGPGHELTPVTVGRELGGRSSGACGNAMDKLTGRGVLVLTSEAPRKFTLADNTPPPSAEVLAHMTSHRPATTDDEATDDDATDVAAAGEARAA</sequence>
<feature type="compositionally biased region" description="Low complexity" evidence="1">
    <location>
        <begin position="74"/>
        <end position="123"/>
    </location>
</feature>
<feature type="compositionally biased region" description="Low complexity" evidence="1">
    <location>
        <begin position="43"/>
        <end position="60"/>
    </location>
</feature>
<feature type="region of interest" description="Disordered" evidence="1">
    <location>
        <begin position="217"/>
        <end position="242"/>
    </location>
</feature>
<dbReference type="EMBL" id="BLPF01000004">
    <property type="protein sequence ID" value="GFJ84843.1"/>
    <property type="molecule type" value="Genomic_DNA"/>
</dbReference>
<keyword evidence="3" id="KW-1185">Reference proteome</keyword>
<dbReference type="InterPro" id="IPR036390">
    <property type="entry name" value="WH_DNA-bd_sf"/>
</dbReference>
<protein>
    <submittedName>
        <fullName evidence="2">Uncharacterized protein</fullName>
    </submittedName>
</protein>
<comment type="caution">
    <text evidence="2">The sequence shown here is derived from an EMBL/GenBank/DDBJ whole genome shotgun (WGS) entry which is preliminary data.</text>
</comment>
<proteinExistence type="predicted"/>
<evidence type="ECO:0000313" key="3">
    <source>
        <dbReference type="Proteomes" id="UP000482800"/>
    </source>
</evidence>
<dbReference type="InterPro" id="IPR036388">
    <property type="entry name" value="WH-like_DNA-bd_sf"/>
</dbReference>
<name>A0A6V8KI21_9ACTN</name>
<evidence type="ECO:0000256" key="1">
    <source>
        <dbReference type="SAM" id="MobiDB-lite"/>
    </source>
</evidence>
<feature type="region of interest" description="Disordered" evidence="1">
    <location>
        <begin position="43"/>
        <end position="130"/>
    </location>
</feature>
<dbReference type="SUPFAM" id="SSF46785">
    <property type="entry name" value="Winged helix' DNA-binding domain"/>
    <property type="match status" value="1"/>
</dbReference>
<accession>A0A6V8KI21</accession>
<evidence type="ECO:0000313" key="2">
    <source>
        <dbReference type="EMBL" id="GFJ84843.1"/>
    </source>
</evidence>
<reference evidence="2 3" key="2">
    <citation type="submission" date="2020-03" db="EMBL/GenBank/DDBJ databases">
        <authorList>
            <person name="Ichikawa N."/>
            <person name="Kimura A."/>
            <person name="Kitahashi Y."/>
            <person name="Uohara A."/>
        </authorList>
    </citation>
    <scope>NUCLEOTIDE SEQUENCE [LARGE SCALE GENOMIC DNA]</scope>
    <source>
        <strain evidence="2 3">NBRC 108639</strain>
    </source>
</reference>
<dbReference type="Proteomes" id="UP000482800">
    <property type="component" value="Unassembled WGS sequence"/>
</dbReference>
<feature type="region of interest" description="Disordered" evidence="1">
    <location>
        <begin position="314"/>
        <end position="356"/>
    </location>
</feature>